<dbReference type="Proteomes" id="UP001305779">
    <property type="component" value="Unassembled WGS sequence"/>
</dbReference>
<accession>A0ABR0E5U2</accession>
<dbReference type="InterPro" id="IPR056632">
    <property type="entry name" value="DUF7730"/>
</dbReference>
<reference evidence="3 4" key="1">
    <citation type="journal article" date="2023" name="G3 (Bethesda)">
        <title>A chromosome-level genome assembly of Zasmidium syzygii isolated from banana leaves.</title>
        <authorList>
            <person name="van Westerhoven A.C."/>
            <person name="Mehrabi R."/>
            <person name="Talebi R."/>
            <person name="Steentjes M.B.F."/>
            <person name="Corcolon B."/>
            <person name="Chong P.A."/>
            <person name="Kema G.H.J."/>
            <person name="Seidl M.F."/>
        </authorList>
    </citation>
    <scope>NUCLEOTIDE SEQUENCE [LARGE SCALE GENOMIC DNA]</scope>
    <source>
        <strain evidence="3 4">P124</strain>
    </source>
</reference>
<evidence type="ECO:0000313" key="4">
    <source>
        <dbReference type="Proteomes" id="UP001305779"/>
    </source>
</evidence>
<dbReference type="EMBL" id="JAXOVC010000010">
    <property type="protein sequence ID" value="KAK4496802.1"/>
    <property type="molecule type" value="Genomic_DNA"/>
</dbReference>
<feature type="compositionally biased region" description="Low complexity" evidence="1">
    <location>
        <begin position="7"/>
        <end position="19"/>
    </location>
</feature>
<feature type="region of interest" description="Disordered" evidence="1">
    <location>
        <begin position="453"/>
        <end position="515"/>
    </location>
</feature>
<proteinExistence type="predicted"/>
<feature type="region of interest" description="Disordered" evidence="1">
    <location>
        <begin position="1"/>
        <end position="23"/>
    </location>
</feature>
<protein>
    <recommendedName>
        <fullName evidence="2">DUF7730 domain-containing protein</fullName>
    </recommendedName>
</protein>
<organism evidence="3 4">
    <name type="scientific">Zasmidium cellare</name>
    <name type="common">Wine cellar mold</name>
    <name type="synonym">Racodium cellare</name>
    <dbReference type="NCBI Taxonomy" id="395010"/>
    <lineage>
        <taxon>Eukaryota</taxon>
        <taxon>Fungi</taxon>
        <taxon>Dikarya</taxon>
        <taxon>Ascomycota</taxon>
        <taxon>Pezizomycotina</taxon>
        <taxon>Dothideomycetes</taxon>
        <taxon>Dothideomycetidae</taxon>
        <taxon>Mycosphaerellales</taxon>
        <taxon>Mycosphaerellaceae</taxon>
        <taxon>Zasmidium</taxon>
    </lineage>
</organism>
<feature type="compositionally biased region" description="Basic and acidic residues" evidence="1">
    <location>
        <begin position="492"/>
        <end position="515"/>
    </location>
</feature>
<feature type="domain" description="DUF7730" evidence="2">
    <location>
        <begin position="179"/>
        <end position="310"/>
    </location>
</feature>
<keyword evidence="4" id="KW-1185">Reference proteome</keyword>
<dbReference type="PANTHER" id="PTHR42085">
    <property type="entry name" value="F-BOX DOMAIN-CONTAINING PROTEIN"/>
    <property type="match status" value="1"/>
</dbReference>
<evidence type="ECO:0000313" key="3">
    <source>
        <dbReference type="EMBL" id="KAK4496802.1"/>
    </source>
</evidence>
<dbReference type="InterPro" id="IPR038883">
    <property type="entry name" value="AN11006-like"/>
</dbReference>
<dbReference type="PANTHER" id="PTHR42085:SF2">
    <property type="entry name" value="F-BOX DOMAIN-CONTAINING PROTEIN"/>
    <property type="match status" value="1"/>
</dbReference>
<comment type="caution">
    <text evidence="3">The sequence shown here is derived from an EMBL/GenBank/DDBJ whole genome shotgun (WGS) entry which is preliminary data.</text>
</comment>
<sequence length="515" mass="57870">MENSNINLDAADDSLSNADYDSRTNEQAAYEANMKACKRLKDDINKVAAAHRDDKPPPFSHAELVVMGIVNHISDPRNEYASHNDIIRWILESFPYYKALVTEKLLEKVLSESEGMVEINSCECYDFIDEKFIHAFIIHDTPIIELEYMCAYSVDVGSATAFLQRWIDPQPERKGCFRFLDLPAEIRNRIYHMVLIFPEPAVRVECFSRKMELTLKAHGRLSRASDEVCCSPFKCSDDCQNAGHFSLDAPQEILDIACTCKQVFSEAVPIFYGGNSFSADGSVALEKFTHVVPTERLRHLKKLHLRLTVWYDTCLVDDQRLQAAISVVNHVASLEEMTVTLRIAKRRDQAHDGSCMHVDPHTMTDLPSFGALIRLLSTAGKIDVFVQDRGYRAYSHSPEKLENVREAVNEFISEGSRIRDRKVEEAREAEEAQNTEEVAKAPDLGQAEVAAIQSTQATQEGQEDAETQERLEVTEKGEAGKSMLGDQMQEGQRSDGGEGQGDGRSENHSLDLSSK</sequence>
<evidence type="ECO:0000256" key="1">
    <source>
        <dbReference type="SAM" id="MobiDB-lite"/>
    </source>
</evidence>
<evidence type="ECO:0000259" key="2">
    <source>
        <dbReference type="Pfam" id="PF24864"/>
    </source>
</evidence>
<dbReference type="Pfam" id="PF24864">
    <property type="entry name" value="DUF7730"/>
    <property type="match status" value="1"/>
</dbReference>
<gene>
    <name evidence="3" type="ORF">PRZ48_012786</name>
</gene>
<name>A0ABR0E5U2_ZASCE</name>
<feature type="compositionally biased region" description="Basic and acidic residues" evidence="1">
    <location>
        <begin position="467"/>
        <end position="479"/>
    </location>
</feature>